<protein>
    <submittedName>
        <fullName evidence="2">GNAT family N-acetyltransferase</fullName>
    </submittedName>
</protein>
<dbReference type="GO" id="GO:0016740">
    <property type="term" value="F:transferase activity"/>
    <property type="evidence" value="ECO:0007669"/>
    <property type="project" value="UniProtKB-KW"/>
</dbReference>
<dbReference type="Pfam" id="PF13480">
    <property type="entry name" value="Acetyltransf_6"/>
    <property type="match status" value="1"/>
</dbReference>
<reference evidence="2 3" key="1">
    <citation type="submission" date="2016-10" db="EMBL/GenBank/DDBJ databases">
        <title>Comparative genome analysis of multiple Pseudomonas spp. focuses on biocontrol and plant growth promoting traits.</title>
        <authorList>
            <person name="Tao X.-Y."/>
            <person name="Taylor C.G."/>
        </authorList>
    </citation>
    <scope>NUCLEOTIDE SEQUENCE [LARGE SCALE GENOMIC DNA]</scope>
    <source>
        <strain evidence="2 3">48C10</strain>
    </source>
</reference>
<dbReference type="InterPro" id="IPR016181">
    <property type="entry name" value="Acyl_CoA_acyltransferase"/>
</dbReference>
<keyword evidence="2" id="KW-0808">Transferase</keyword>
<accession>A0A423I7W7</accession>
<evidence type="ECO:0000313" key="3">
    <source>
        <dbReference type="Proteomes" id="UP000284168"/>
    </source>
</evidence>
<dbReference type="Gene3D" id="3.40.630.30">
    <property type="match status" value="1"/>
</dbReference>
<feature type="domain" description="BioF2-like acetyltransferase" evidence="1">
    <location>
        <begin position="149"/>
        <end position="280"/>
    </location>
</feature>
<gene>
    <name evidence="2" type="ORF">BK663_28695</name>
</gene>
<dbReference type="AlphaFoldDB" id="A0A423I7W7"/>
<comment type="caution">
    <text evidence="2">The sequence shown here is derived from an EMBL/GenBank/DDBJ whole genome shotgun (WGS) entry which is preliminary data.</text>
</comment>
<dbReference type="Proteomes" id="UP000284168">
    <property type="component" value="Unassembled WGS sequence"/>
</dbReference>
<name>A0A423I7W7_9PSED</name>
<evidence type="ECO:0000259" key="1">
    <source>
        <dbReference type="Pfam" id="PF13480"/>
    </source>
</evidence>
<sequence>MVVCEFYSATRKNEWDSFVVDSKTPLFLFKRDFMEYHSDRFIDASLMIYEEEVLVAVLPASRNEDVLVSHGGLTYGGLILSQKVKAETVLESVEAMMLFARSHKFNKILYKATPYIFSIHGAQEDLYSLFRVGAEIVRRDLSSIIFLDRRLKLSKGRKWLIARAKKNNLVVTDSNDWGEFIGLLNGVLEKHGAVAVHTPQELELLSSLFPENISLRIVKSEGKLLAATLLFKFGTVVHTQYLATNSEGKEVGALDYLIEACIQESLDSGFKYFSFGVSTENGGKYINSGLLAQKESFGARGMAIDFYEIKLND</sequence>
<organism evidence="2 3">
    <name type="scientific">Pseudomonas lini</name>
    <dbReference type="NCBI Taxonomy" id="163011"/>
    <lineage>
        <taxon>Bacteria</taxon>
        <taxon>Pseudomonadati</taxon>
        <taxon>Pseudomonadota</taxon>
        <taxon>Gammaproteobacteria</taxon>
        <taxon>Pseudomonadales</taxon>
        <taxon>Pseudomonadaceae</taxon>
        <taxon>Pseudomonas</taxon>
    </lineage>
</organism>
<dbReference type="EMBL" id="MOBN01000049">
    <property type="protein sequence ID" value="RON21610.1"/>
    <property type="molecule type" value="Genomic_DNA"/>
</dbReference>
<proteinExistence type="predicted"/>
<dbReference type="SUPFAM" id="SSF55729">
    <property type="entry name" value="Acyl-CoA N-acyltransferases (Nat)"/>
    <property type="match status" value="1"/>
</dbReference>
<evidence type="ECO:0000313" key="2">
    <source>
        <dbReference type="EMBL" id="RON21610.1"/>
    </source>
</evidence>
<dbReference type="InterPro" id="IPR038740">
    <property type="entry name" value="BioF2-like_GNAT_dom"/>
</dbReference>